<sequence>MDILMGGQKAGPLQKLKDTVIPMDGRILMTLLWL</sequence>
<name>A0A9C7G884_9BACI</name>
<comment type="caution">
    <text evidence="1">The sequence shown here is derived from an EMBL/GenBank/DDBJ whole genome shotgun (WGS) entry which is preliminary data.</text>
</comment>
<proteinExistence type="predicted"/>
<keyword evidence="2" id="KW-1185">Reference proteome</keyword>
<reference evidence="1" key="1">
    <citation type="submission" date="2021-10" db="EMBL/GenBank/DDBJ databases">
        <authorList>
            <person name="Criscuolo A."/>
        </authorList>
    </citation>
    <scope>NUCLEOTIDE SEQUENCE</scope>
    <source>
        <strain evidence="1">CIP111885</strain>
    </source>
</reference>
<dbReference type="Proteomes" id="UP000789845">
    <property type="component" value="Unassembled WGS sequence"/>
</dbReference>
<protein>
    <submittedName>
        <fullName evidence="1">Uncharacterized protein</fullName>
    </submittedName>
</protein>
<evidence type="ECO:0000313" key="2">
    <source>
        <dbReference type="Proteomes" id="UP000789845"/>
    </source>
</evidence>
<dbReference type="AlphaFoldDB" id="A0A9C7G884"/>
<organism evidence="1 2">
    <name type="scientific">Pseudoneobacillus rhizosphaerae</name>
    <dbReference type="NCBI Taxonomy" id="2880968"/>
    <lineage>
        <taxon>Bacteria</taxon>
        <taxon>Bacillati</taxon>
        <taxon>Bacillota</taxon>
        <taxon>Bacilli</taxon>
        <taxon>Bacillales</taxon>
        <taxon>Bacillaceae</taxon>
        <taxon>Pseudoneobacillus</taxon>
    </lineage>
</organism>
<dbReference type="EMBL" id="CAKJTG010000007">
    <property type="protein sequence ID" value="CAG9607759.1"/>
    <property type="molecule type" value="Genomic_DNA"/>
</dbReference>
<evidence type="ECO:0000313" key="1">
    <source>
        <dbReference type="EMBL" id="CAG9607759.1"/>
    </source>
</evidence>
<gene>
    <name evidence="1" type="ORF">NEOCIP111885_01451</name>
</gene>
<accession>A0A9C7G884</accession>